<name>A0A346HGN0_9CUCU</name>
<dbReference type="InterPro" id="IPR006170">
    <property type="entry name" value="PBP/GOBP"/>
</dbReference>
<organism evidence="2">
    <name type="scientific">Xylotrechus quadripes</name>
    <dbReference type="NCBI Taxonomy" id="554073"/>
    <lineage>
        <taxon>Eukaryota</taxon>
        <taxon>Metazoa</taxon>
        <taxon>Ecdysozoa</taxon>
        <taxon>Arthropoda</taxon>
        <taxon>Hexapoda</taxon>
        <taxon>Insecta</taxon>
        <taxon>Pterygota</taxon>
        <taxon>Neoptera</taxon>
        <taxon>Endopterygota</taxon>
        <taxon>Coleoptera</taxon>
        <taxon>Polyphaga</taxon>
        <taxon>Cucujiformia</taxon>
        <taxon>Chrysomeloidea</taxon>
        <taxon>Cerambycidae</taxon>
        <taxon>Cerambycinae</taxon>
        <taxon>Clytini</taxon>
        <taxon>Xylotrechus</taxon>
    </lineage>
</organism>
<feature type="signal peptide" evidence="1">
    <location>
        <begin position="1"/>
        <end position="20"/>
    </location>
</feature>
<dbReference type="InterPro" id="IPR036728">
    <property type="entry name" value="PBP_GOBP_sf"/>
</dbReference>
<dbReference type="PANTHER" id="PTHR21364">
    <property type="entry name" value="GENERAL ODORANT-BINDING PROTEIN 19A"/>
    <property type="match status" value="1"/>
</dbReference>
<proteinExistence type="evidence at transcript level"/>
<gene>
    <name evidence="2" type="primary">OBP8</name>
</gene>
<dbReference type="PANTHER" id="PTHR21364:SF2">
    <property type="entry name" value="GENERAL ODORANT-BINDING PROTEIN 19A"/>
    <property type="match status" value="1"/>
</dbReference>
<dbReference type="SUPFAM" id="SSF47565">
    <property type="entry name" value="Insect pheromone/odorant-binding proteins"/>
    <property type="match status" value="1"/>
</dbReference>
<dbReference type="GO" id="GO:0005549">
    <property type="term" value="F:odorant binding"/>
    <property type="evidence" value="ECO:0007669"/>
    <property type="project" value="InterPro"/>
</dbReference>
<dbReference type="CDD" id="cd23992">
    <property type="entry name" value="PBP_GOBP"/>
    <property type="match status" value="1"/>
</dbReference>
<keyword evidence="1" id="KW-0732">Signal</keyword>
<reference evidence="2" key="1">
    <citation type="submission" date="2018-02" db="EMBL/GenBank/DDBJ databases">
        <title>Candidate odorant binding protein genes of Xylotrechus quadripes.</title>
        <authorList>
            <person name="Ji S.-S."/>
            <person name="Liu N.-Y."/>
        </authorList>
    </citation>
    <scope>NUCLEOTIDE SEQUENCE</scope>
</reference>
<sequence>MNRIVVFLYLVFITQSVVFSALTEKQMNATKKLIRNTCLNKAKPSSDQVDGLQKGNFVDDKNLQCYTYCVLNTYKLIRKDNSFDWEGGVAALEANAPTNIAGPGAKTIVNCKDAVKTATDKCMAAYEIARCIYDDNPSNYFLP</sequence>
<dbReference type="EMBL" id="MG923324">
    <property type="protein sequence ID" value="AXO78386.1"/>
    <property type="molecule type" value="mRNA"/>
</dbReference>
<dbReference type="Pfam" id="PF01395">
    <property type="entry name" value="PBP_GOBP"/>
    <property type="match status" value="1"/>
</dbReference>
<dbReference type="AlphaFoldDB" id="A0A346HGN0"/>
<dbReference type="SMART" id="SM00708">
    <property type="entry name" value="PhBP"/>
    <property type="match status" value="1"/>
</dbReference>
<accession>A0A346HGN0</accession>
<evidence type="ECO:0000313" key="2">
    <source>
        <dbReference type="EMBL" id="AXO78386.1"/>
    </source>
</evidence>
<feature type="chain" id="PRO_5016783236" evidence="1">
    <location>
        <begin position="21"/>
        <end position="143"/>
    </location>
</feature>
<evidence type="ECO:0000256" key="1">
    <source>
        <dbReference type="SAM" id="SignalP"/>
    </source>
</evidence>
<dbReference type="Gene3D" id="1.10.238.20">
    <property type="entry name" value="Pheromone/general odorant binding protein domain"/>
    <property type="match status" value="1"/>
</dbReference>
<protein>
    <submittedName>
        <fullName evidence="2">Odorant binding protein 8</fullName>
    </submittedName>
</protein>